<dbReference type="InterPro" id="IPR016160">
    <property type="entry name" value="Ald_DH_CS_CYS"/>
</dbReference>
<evidence type="ECO:0000256" key="8">
    <source>
        <dbReference type="ARBA" id="ARBA00048142"/>
    </source>
</evidence>
<dbReference type="PANTHER" id="PTHR42862:SF1">
    <property type="entry name" value="DELTA-1-PYRROLINE-5-CARBOXYLATE DEHYDROGENASE 2, ISOFORM A-RELATED"/>
    <property type="match status" value="1"/>
</dbReference>
<dbReference type="InterPro" id="IPR016163">
    <property type="entry name" value="Ald_DH_C"/>
</dbReference>
<dbReference type="Gene3D" id="3.40.605.10">
    <property type="entry name" value="Aldehyde Dehydrogenase, Chain A, domain 1"/>
    <property type="match status" value="1"/>
</dbReference>
<dbReference type="InterPro" id="IPR016161">
    <property type="entry name" value="Ald_DH/histidinol_DH"/>
</dbReference>
<dbReference type="Pfam" id="PF00171">
    <property type="entry name" value="Aldedh"/>
    <property type="match status" value="1"/>
</dbReference>
<dbReference type="GO" id="GO:0004657">
    <property type="term" value="F:proline dehydrogenase activity"/>
    <property type="evidence" value="ECO:0007669"/>
    <property type="project" value="UniProtKB-ARBA"/>
</dbReference>
<dbReference type="eggNOG" id="COG1012">
    <property type="taxonomic scope" value="Bacteria"/>
</dbReference>
<dbReference type="PATRIC" id="fig|1179773.3.peg.7660"/>
<dbReference type="InterPro" id="IPR015590">
    <property type="entry name" value="Aldehyde_DH_dom"/>
</dbReference>
<dbReference type="Gene3D" id="3.40.309.10">
    <property type="entry name" value="Aldehyde Dehydrogenase, Chain A, domain 2"/>
    <property type="match status" value="1"/>
</dbReference>
<evidence type="ECO:0000256" key="4">
    <source>
        <dbReference type="ARBA" id="ARBA00023002"/>
    </source>
</evidence>
<dbReference type="InterPro" id="IPR016162">
    <property type="entry name" value="Ald_DH_N"/>
</dbReference>
<dbReference type="InterPro" id="IPR050485">
    <property type="entry name" value="Proline_metab_enzyme"/>
</dbReference>
<dbReference type="UniPathway" id="UPA00261">
    <property type="reaction ID" value="UER00374"/>
</dbReference>
<comment type="catalytic activity">
    <reaction evidence="8">
        <text>L-glutamate 5-semialdehyde + NAD(+) + H2O = L-glutamate + NADH + 2 H(+)</text>
        <dbReference type="Rhea" id="RHEA:30235"/>
        <dbReference type="ChEBI" id="CHEBI:15377"/>
        <dbReference type="ChEBI" id="CHEBI:15378"/>
        <dbReference type="ChEBI" id="CHEBI:29985"/>
        <dbReference type="ChEBI" id="CHEBI:57540"/>
        <dbReference type="ChEBI" id="CHEBI:57945"/>
        <dbReference type="ChEBI" id="CHEBI:58066"/>
        <dbReference type="EC" id="1.2.1.88"/>
    </reaction>
</comment>
<dbReference type="PANTHER" id="PTHR42862">
    <property type="entry name" value="DELTA-1-PYRROLINE-5-CARBOXYLATE DEHYDROGENASE 1, ISOFORM A-RELATED"/>
    <property type="match status" value="1"/>
</dbReference>
<dbReference type="EC" id="1.2.1.88" evidence="3"/>
<evidence type="ECO:0000256" key="7">
    <source>
        <dbReference type="ARBA" id="ARBA00032259"/>
    </source>
</evidence>
<comment type="pathway">
    <text evidence="1">Amino-acid degradation; L-proline degradation into L-glutamate; L-glutamate from L-proline: step 2/2.</text>
</comment>
<dbReference type="InterPro" id="IPR005931">
    <property type="entry name" value="P5CDH/ALDH4A1"/>
</dbReference>
<dbReference type="GO" id="GO:0003842">
    <property type="term" value="F:L-glutamate gamma-semialdehyde dehydrogenase activity"/>
    <property type="evidence" value="ECO:0007669"/>
    <property type="project" value="UniProtKB-EC"/>
</dbReference>
<evidence type="ECO:0000256" key="3">
    <source>
        <dbReference type="ARBA" id="ARBA00012884"/>
    </source>
</evidence>
<keyword evidence="12" id="KW-1185">Reference proteome</keyword>
<evidence type="ECO:0000256" key="2">
    <source>
        <dbReference type="ARBA" id="ARBA00009986"/>
    </source>
</evidence>
<evidence type="ECO:0000256" key="1">
    <source>
        <dbReference type="ARBA" id="ARBA00004786"/>
    </source>
</evidence>
<dbReference type="EMBL" id="HE804045">
    <property type="protein sequence ID" value="CCH34814.1"/>
    <property type="molecule type" value="Genomic_DNA"/>
</dbReference>
<dbReference type="GO" id="GO:0009898">
    <property type="term" value="C:cytoplasmic side of plasma membrane"/>
    <property type="evidence" value="ECO:0007669"/>
    <property type="project" value="TreeGrafter"/>
</dbReference>
<keyword evidence="6" id="KW-0642">Proline metabolism</keyword>
<accession>K0KDE5</accession>
<name>K0KDE5_SACES</name>
<dbReference type="AlphaFoldDB" id="K0KDE5"/>
<dbReference type="HOGENOM" id="CLU_005391_4_1_11"/>
<evidence type="ECO:0000256" key="5">
    <source>
        <dbReference type="ARBA" id="ARBA00023027"/>
    </source>
</evidence>
<evidence type="ECO:0000259" key="10">
    <source>
        <dbReference type="Pfam" id="PF00171"/>
    </source>
</evidence>
<dbReference type="CDD" id="cd07123">
    <property type="entry name" value="ALDH_F4-17_P5CDH"/>
    <property type="match status" value="1"/>
</dbReference>
<dbReference type="GO" id="GO:0010133">
    <property type="term" value="P:L-proline catabolic process to L-glutamate"/>
    <property type="evidence" value="ECO:0007669"/>
    <property type="project" value="UniProtKB-UniPathway"/>
</dbReference>
<evidence type="ECO:0000256" key="6">
    <source>
        <dbReference type="ARBA" id="ARBA00023062"/>
    </source>
</evidence>
<feature type="domain" description="Aldehyde dehydrogenase" evidence="10">
    <location>
        <begin position="76"/>
        <end position="537"/>
    </location>
</feature>
<dbReference type="STRING" id="1179773.BN6_75890"/>
<protein>
    <recommendedName>
        <fullName evidence="7">L-glutamate gamma-semialdehyde dehydrogenase</fullName>
        <ecNumber evidence="3">1.2.1.88</ecNumber>
    </recommendedName>
    <alternativeName>
        <fullName evidence="7">L-glutamate gamma-semialdehyde dehydrogenase</fullName>
    </alternativeName>
</protein>
<gene>
    <name evidence="11" type="ordered locus">BN6_75890</name>
</gene>
<dbReference type="FunFam" id="3.40.605.10:FF:000006">
    <property type="entry name" value="1-pyrroline-5-carboxylate dehydrogenase"/>
    <property type="match status" value="1"/>
</dbReference>
<evidence type="ECO:0000313" key="12">
    <source>
        <dbReference type="Proteomes" id="UP000006281"/>
    </source>
</evidence>
<dbReference type="Proteomes" id="UP000006281">
    <property type="component" value="Chromosome"/>
</dbReference>
<proteinExistence type="inferred from homology"/>
<dbReference type="KEGG" id="sesp:BN6_75890"/>
<dbReference type="FunFam" id="3.40.309.10:FF:000005">
    <property type="entry name" value="1-pyrroline-5-carboxylate dehydrogenase 1"/>
    <property type="match status" value="1"/>
</dbReference>
<sequence>MPVTFATAAHRTTACHDDHMDAVTSVPDPANEPVRGYAPGSPERESLQRRVAELEGERHELTQTIDGVRRMAGGDPVDVVQPHDHRHVLGVTGNATHEDVADAVRAARRAAPGWRELPFDARAAILLKAADLLAGPWRDTLNAATVLGQSKSAQQAEIDAACELIDFLRFNVHFARRLLAEQPESSPGVWNRFDHRALDGFVVAITPFNFTAIAGNLPLAPALMGNTVVWKPSVTQQLAAHHTMLLLEEAGLPPGVINLVTGDGRAVSAVAMTDPHFAGLHFTGSTNTFKALWRTMSDNLDTYRSYPRIVGETGGKDFVVAHPSADPAALVTGLVRGAFEYQGQKCSAASRAYVARSVWTGIRDELADVTNSLTYGDVRDFANFGGAVIDARAFAKHKAALEAAHAESGIEVLAGGTCDDEVGYFVRPTVLVGTDPTNEVFTTEYFGPILSVHVYEDDRFDDVLELVDQSSPYALTGAVFATDRAAVERAGRALRFAAGNFYVNDKPTGAVVGQQPFGGARASGTNDKAGSIFNLQRWISPRSIKETFVPPTDHRYPHMGAATPE</sequence>
<reference evidence="11 12" key="1">
    <citation type="journal article" date="2012" name="BMC Genomics">
        <title>Complete genome sequence of Saccharothrix espanaensis DSM 44229T and comparison to the other completely sequenced Pseudonocardiaceae.</title>
        <authorList>
            <person name="Strobel T."/>
            <person name="Al-Dilaimi A."/>
            <person name="Blom J."/>
            <person name="Gessner A."/>
            <person name="Kalinowski J."/>
            <person name="Luzhetska M."/>
            <person name="Puhler A."/>
            <person name="Szczepanowski R."/>
            <person name="Bechthold A."/>
            <person name="Ruckert C."/>
        </authorList>
    </citation>
    <scope>NUCLEOTIDE SEQUENCE [LARGE SCALE GENOMIC DNA]</scope>
    <source>
        <strain evidence="12">ATCC 51144 / DSM 44229 / JCM 9112 / NBRC 15066 / NRRL 15764</strain>
    </source>
</reference>
<dbReference type="PROSITE" id="PS00070">
    <property type="entry name" value="ALDEHYDE_DEHYDR_CYS"/>
    <property type="match status" value="1"/>
</dbReference>
<keyword evidence="4 11" id="KW-0560">Oxidoreductase</keyword>
<comment type="similarity">
    <text evidence="2">Belongs to the aldehyde dehydrogenase family.</text>
</comment>
<evidence type="ECO:0000313" key="11">
    <source>
        <dbReference type="EMBL" id="CCH34814.1"/>
    </source>
</evidence>
<dbReference type="SUPFAM" id="SSF53720">
    <property type="entry name" value="ALDH-like"/>
    <property type="match status" value="1"/>
</dbReference>
<organism evidence="11 12">
    <name type="scientific">Saccharothrix espanaensis (strain ATCC 51144 / DSM 44229 / JCM 9112 / NBRC 15066 / NRRL 15764)</name>
    <dbReference type="NCBI Taxonomy" id="1179773"/>
    <lineage>
        <taxon>Bacteria</taxon>
        <taxon>Bacillati</taxon>
        <taxon>Actinomycetota</taxon>
        <taxon>Actinomycetes</taxon>
        <taxon>Pseudonocardiales</taxon>
        <taxon>Pseudonocardiaceae</taxon>
        <taxon>Saccharothrix</taxon>
    </lineage>
</organism>
<dbReference type="NCBIfam" id="TIGR01236">
    <property type="entry name" value="D1pyr5carbox1"/>
    <property type="match status" value="1"/>
</dbReference>
<feature type="region of interest" description="Disordered" evidence="9">
    <location>
        <begin position="20"/>
        <end position="45"/>
    </location>
</feature>
<evidence type="ECO:0000256" key="9">
    <source>
        <dbReference type="SAM" id="MobiDB-lite"/>
    </source>
</evidence>
<keyword evidence="5" id="KW-0520">NAD</keyword>